<feature type="transmembrane region" description="Helical" evidence="2">
    <location>
        <begin position="252"/>
        <end position="273"/>
    </location>
</feature>
<gene>
    <name evidence="4" type="ORF">E5676_scaffold648G001180</name>
    <name evidence="3" type="ORF">E6C27_scaffold115G001660</name>
</gene>
<feature type="coiled-coil region" evidence="1">
    <location>
        <begin position="41"/>
        <end position="71"/>
    </location>
</feature>
<dbReference type="OrthoDB" id="845076at2759"/>
<proteinExistence type="predicted"/>
<reference evidence="5 6" key="1">
    <citation type="submission" date="2019-08" db="EMBL/GenBank/DDBJ databases">
        <title>Draft genome sequences of two oriental melons (Cucumis melo L. var makuwa).</title>
        <authorList>
            <person name="Kwon S.-Y."/>
        </authorList>
    </citation>
    <scope>NUCLEOTIDE SEQUENCE [LARGE SCALE GENOMIC DNA]</scope>
    <source>
        <strain evidence="6">cv. Chang Bougi</strain>
        <strain evidence="5">cv. SW 3</strain>
        <tissue evidence="3">Leaf</tissue>
    </source>
</reference>
<keyword evidence="2" id="KW-0472">Membrane</keyword>
<organism evidence="3 5">
    <name type="scientific">Cucumis melo var. makuwa</name>
    <name type="common">Oriental melon</name>
    <dbReference type="NCBI Taxonomy" id="1194695"/>
    <lineage>
        <taxon>Eukaryota</taxon>
        <taxon>Viridiplantae</taxon>
        <taxon>Streptophyta</taxon>
        <taxon>Embryophyta</taxon>
        <taxon>Tracheophyta</taxon>
        <taxon>Spermatophyta</taxon>
        <taxon>Magnoliopsida</taxon>
        <taxon>eudicotyledons</taxon>
        <taxon>Gunneridae</taxon>
        <taxon>Pentapetalae</taxon>
        <taxon>rosids</taxon>
        <taxon>fabids</taxon>
        <taxon>Cucurbitales</taxon>
        <taxon>Cucurbitaceae</taxon>
        <taxon>Benincaseae</taxon>
        <taxon>Cucumis</taxon>
    </lineage>
</organism>
<sequence>MKGGHGALEVAKTVIEVADVAWSAIECCHHHKPSHDSAERILTEEEELDALRSENRRLRKLLEQNLDLLQNISESHCLLKDCPPDVFPPFPFFFKLFASKFSGALKFRAVPNFRLYARLVATVDSEKFLNEIKSLNEASKDGISYEFPFREATGADSHTADILVNVSREAPSWWVWVTEDMVPNKVEEWSGIDDENYVIVSEEHVVDAVAHFMARCIMSNPKTRNISPEELQKTIAKALDGMGSKVEKMFEIWHAGLLFYSLATWGLALAGLYKGRAILKLAAAGVHHTSKVVMKVL</sequence>
<evidence type="ECO:0000313" key="5">
    <source>
        <dbReference type="Proteomes" id="UP000321393"/>
    </source>
</evidence>
<dbReference type="PANTHER" id="PTHR33874:SF4">
    <property type="entry name" value="EXPRESSED PROTEIN"/>
    <property type="match status" value="1"/>
</dbReference>
<dbReference type="Proteomes" id="UP000321393">
    <property type="component" value="Unassembled WGS sequence"/>
</dbReference>
<evidence type="ECO:0000313" key="3">
    <source>
        <dbReference type="EMBL" id="KAA0047668.1"/>
    </source>
</evidence>
<protein>
    <submittedName>
        <fullName evidence="3">RRP15-like protein</fullName>
    </submittedName>
</protein>
<evidence type="ECO:0000313" key="6">
    <source>
        <dbReference type="Proteomes" id="UP000321947"/>
    </source>
</evidence>
<evidence type="ECO:0000256" key="2">
    <source>
        <dbReference type="SAM" id="Phobius"/>
    </source>
</evidence>
<comment type="caution">
    <text evidence="3">The sequence shown here is derived from an EMBL/GenBank/DDBJ whole genome shotgun (WGS) entry which is preliminary data.</text>
</comment>
<dbReference type="Proteomes" id="UP000321947">
    <property type="component" value="Unassembled WGS sequence"/>
</dbReference>
<dbReference type="PANTHER" id="PTHR33874">
    <property type="entry name" value="RING FINGER PROTEIN"/>
    <property type="match status" value="1"/>
</dbReference>
<evidence type="ECO:0000313" key="4">
    <source>
        <dbReference type="EMBL" id="TYK08323.1"/>
    </source>
</evidence>
<dbReference type="EMBL" id="SSTE01013117">
    <property type="protein sequence ID" value="KAA0047668.1"/>
    <property type="molecule type" value="Genomic_DNA"/>
</dbReference>
<keyword evidence="2" id="KW-1133">Transmembrane helix</keyword>
<keyword evidence="1" id="KW-0175">Coiled coil</keyword>
<dbReference type="AlphaFoldDB" id="A0A5A7TXM2"/>
<keyword evidence="2" id="KW-0812">Transmembrane</keyword>
<evidence type="ECO:0000256" key="1">
    <source>
        <dbReference type="SAM" id="Coils"/>
    </source>
</evidence>
<accession>A0A5A7TXM2</accession>
<dbReference type="EMBL" id="SSTD01012901">
    <property type="protein sequence ID" value="TYK08323.1"/>
    <property type="molecule type" value="Genomic_DNA"/>
</dbReference>
<name>A0A5A7TXM2_CUCMM</name>
<dbReference type="STRING" id="1194695.A0A5A7TXM2"/>